<evidence type="ECO:0000313" key="1">
    <source>
        <dbReference type="EMBL" id="SDG65384.1"/>
    </source>
</evidence>
<protein>
    <submittedName>
        <fullName evidence="1">Uncharacterized protein</fullName>
    </submittedName>
</protein>
<proteinExistence type="predicted"/>
<gene>
    <name evidence="1" type="ORF">SAMN04487901_1075</name>
</gene>
<name>A0A1G7W026_9BACT</name>
<dbReference type="Proteomes" id="UP000198779">
    <property type="component" value="Unassembled WGS sequence"/>
</dbReference>
<evidence type="ECO:0000313" key="2">
    <source>
        <dbReference type="Proteomes" id="UP000198779"/>
    </source>
</evidence>
<organism evidence="1 2">
    <name type="scientific">Prevotella communis</name>
    <dbReference type="NCBI Taxonomy" id="2913614"/>
    <lineage>
        <taxon>Bacteria</taxon>
        <taxon>Pseudomonadati</taxon>
        <taxon>Bacteroidota</taxon>
        <taxon>Bacteroidia</taxon>
        <taxon>Bacteroidales</taxon>
        <taxon>Prevotellaceae</taxon>
        <taxon>Prevotella</taxon>
    </lineage>
</organism>
<reference evidence="2" key="1">
    <citation type="submission" date="2016-10" db="EMBL/GenBank/DDBJ databases">
        <authorList>
            <person name="Varghese N."/>
            <person name="Submissions S."/>
        </authorList>
    </citation>
    <scope>NUCLEOTIDE SEQUENCE [LARGE SCALE GENOMIC DNA]</scope>
    <source>
        <strain evidence="2">BP1-148</strain>
    </source>
</reference>
<dbReference type="AlphaFoldDB" id="A0A1G7W026"/>
<sequence length="158" mass="18024">MCVCVLSSLLVSAQGRYSTRLLENGTMLFFNPCKLVAMQKETSLVYDMTYLTHSDSVTVNMTYTALTSDVREVRIVSGTASYGTANYSIFYREKDKKRIATRIHISCPKNTYEDLFLSDAPMRIEIVSKEGDVRRFTYKDSKWTKEKKSVLEAIALVK</sequence>
<dbReference type="EMBL" id="FNCQ01000007">
    <property type="protein sequence ID" value="SDG65384.1"/>
    <property type="molecule type" value="Genomic_DNA"/>
</dbReference>
<keyword evidence="2" id="KW-1185">Reference proteome</keyword>
<accession>A0A1G7W026</accession>